<dbReference type="Pfam" id="PF09335">
    <property type="entry name" value="VTT_dom"/>
    <property type="match status" value="1"/>
</dbReference>
<dbReference type="EMBL" id="JADGMQ010000006">
    <property type="protein sequence ID" value="MBI1621118.1"/>
    <property type="molecule type" value="Genomic_DNA"/>
</dbReference>
<dbReference type="InterPro" id="IPR032816">
    <property type="entry name" value="VTT_dom"/>
</dbReference>
<protein>
    <submittedName>
        <fullName evidence="3">DedA family protein</fullName>
    </submittedName>
</protein>
<gene>
    <name evidence="3" type="ORF">IOD40_10640</name>
</gene>
<feature type="domain" description="VTT" evidence="2">
    <location>
        <begin position="5"/>
        <end position="107"/>
    </location>
</feature>
<dbReference type="Proteomes" id="UP000601789">
    <property type="component" value="Unassembled WGS sequence"/>
</dbReference>
<evidence type="ECO:0000313" key="4">
    <source>
        <dbReference type="Proteomes" id="UP000601789"/>
    </source>
</evidence>
<organism evidence="3 4">
    <name type="scientific">Aquamicrobium zhengzhouense</name>
    <dbReference type="NCBI Taxonomy" id="2781738"/>
    <lineage>
        <taxon>Bacteria</taxon>
        <taxon>Pseudomonadati</taxon>
        <taxon>Pseudomonadota</taxon>
        <taxon>Alphaproteobacteria</taxon>
        <taxon>Hyphomicrobiales</taxon>
        <taxon>Phyllobacteriaceae</taxon>
        <taxon>Aquamicrobium</taxon>
    </lineage>
</organism>
<feature type="transmembrane region" description="Helical" evidence="1">
    <location>
        <begin position="88"/>
        <end position="110"/>
    </location>
</feature>
<keyword evidence="1" id="KW-0812">Transmembrane</keyword>
<keyword evidence="4" id="KW-1185">Reference proteome</keyword>
<proteinExistence type="predicted"/>
<sequence length="113" mass="12478">MQVAGVATPLTLLAVASIANVIGSCVNWALGRYLSHFADRKWFPISPQQMEKASAWYARFGWPSLLFSWVPVVGDPLTVVAGLLRTRFVVFVIVVAMAKTARYAAILWLIDLI</sequence>
<reference evidence="3 4" key="1">
    <citation type="submission" date="2020-10" db="EMBL/GenBank/DDBJ databases">
        <title>Aquamicrobium zhengzhouensis sp. nov., a exopolysaccharide producing bacterium isolated from farmland soil.</title>
        <authorList>
            <person name="Wang X."/>
        </authorList>
    </citation>
    <scope>NUCLEOTIDE SEQUENCE [LARGE SCALE GENOMIC DNA]</scope>
    <source>
        <strain evidence="4">cd-1</strain>
    </source>
</reference>
<dbReference type="PANTHER" id="PTHR42709">
    <property type="entry name" value="ALKALINE PHOSPHATASE LIKE PROTEIN"/>
    <property type="match status" value="1"/>
</dbReference>
<comment type="caution">
    <text evidence="3">The sequence shown here is derived from an EMBL/GenBank/DDBJ whole genome shotgun (WGS) entry which is preliminary data.</text>
</comment>
<dbReference type="InterPro" id="IPR051311">
    <property type="entry name" value="DedA_domain"/>
</dbReference>
<evidence type="ECO:0000259" key="2">
    <source>
        <dbReference type="Pfam" id="PF09335"/>
    </source>
</evidence>
<keyword evidence="1" id="KW-0472">Membrane</keyword>
<evidence type="ECO:0000256" key="1">
    <source>
        <dbReference type="SAM" id="Phobius"/>
    </source>
</evidence>
<evidence type="ECO:0000313" key="3">
    <source>
        <dbReference type="EMBL" id="MBI1621118.1"/>
    </source>
</evidence>
<accession>A0ABS0SCT7</accession>
<keyword evidence="1" id="KW-1133">Transmembrane helix</keyword>
<name>A0ABS0SCT7_9HYPH</name>
<dbReference type="PANTHER" id="PTHR42709:SF4">
    <property type="entry name" value="INNER MEMBRANE PROTEIN YQAA"/>
    <property type="match status" value="1"/>
</dbReference>